<dbReference type="Gene3D" id="3.30.750.44">
    <property type="match status" value="1"/>
</dbReference>
<evidence type="ECO:0000256" key="1">
    <source>
        <dbReference type="ARBA" id="ARBA00009179"/>
    </source>
</evidence>
<dbReference type="SUPFAM" id="SSF52096">
    <property type="entry name" value="ClpP/crotonase"/>
    <property type="match status" value="1"/>
</dbReference>
<dbReference type="InterPro" id="IPR036366">
    <property type="entry name" value="PGBDSf"/>
</dbReference>
<evidence type="ECO:0000313" key="10">
    <source>
        <dbReference type="Proteomes" id="UP000276770"/>
    </source>
</evidence>
<dbReference type="RefSeq" id="WP_121679769.1">
    <property type="nucleotide sequence ID" value="NZ_RCVZ01000003.1"/>
</dbReference>
<dbReference type="InterPro" id="IPR029045">
    <property type="entry name" value="ClpP/crotonase-like_dom_sf"/>
</dbReference>
<dbReference type="Gene3D" id="1.10.101.10">
    <property type="entry name" value="PGBD-like superfamily/PGBD"/>
    <property type="match status" value="1"/>
</dbReference>
<dbReference type="SUPFAM" id="SSF47090">
    <property type="entry name" value="PGBD-like"/>
    <property type="match status" value="1"/>
</dbReference>
<protein>
    <recommendedName>
        <fullName evidence="6">C-terminal processing peptidase</fullName>
        <ecNumber evidence="6">3.4.21.102</ecNumber>
    </recommendedName>
</protein>
<evidence type="ECO:0000256" key="2">
    <source>
        <dbReference type="ARBA" id="ARBA00022670"/>
    </source>
</evidence>
<proteinExistence type="inferred from homology"/>
<evidence type="ECO:0000256" key="4">
    <source>
        <dbReference type="ARBA" id="ARBA00022825"/>
    </source>
</evidence>
<dbReference type="InterPro" id="IPR036365">
    <property type="entry name" value="PGBD-like_sf"/>
</dbReference>
<dbReference type="EC" id="3.4.21.102" evidence="6"/>
<evidence type="ECO:0000256" key="5">
    <source>
        <dbReference type="ARBA" id="ARBA00051784"/>
    </source>
</evidence>
<dbReference type="PANTHER" id="PTHR32060">
    <property type="entry name" value="TAIL-SPECIFIC PROTEASE"/>
    <property type="match status" value="1"/>
</dbReference>
<dbReference type="Proteomes" id="UP000276770">
    <property type="component" value="Unassembled WGS sequence"/>
</dbReference>
<comment type="similarity">
    <text evidence="1 7">Belongs to the peptidase S41A family.</text>
</comment>
<dbReference type="SUPFAM" id="SSF50156">
    <property type="entry name" value="PDZ domain-like"/>
    <property type="match status" value="1"/>
</dbReference>
<dbReference type="InterPro" id="IPR055210">
    <property type="entry name" value="CtpA/B_N"/>
</dbReference>
<dbReference type="Pfam" id="PF22694">
    <property type="entry name" value="CtpB_N-like"/>
    <property type="match status" value="1"/>
</dbReference>
<comment type="catalytic activity">
    <reaction evidence="5">
        <text>The enzyme shows specific recognition of a C-terminal tripeptide, Xaa-Yaa-Zaa, in which Xaa is preferably Ala or Leu, Yaa is preferably Ala or Tyr, and Zaa is preferably Ala, but then cleaves at a variable distance from the C-terminus. A typical cleavage is -Ala-Ala-|-Arg-Ala-Ala-Lys-Glu-Asn-Tyr-Ala-Leu-Ala-Ala.</text>
        <dbReference type="EC" id="3.4.21.102"/>
    </reaction>
</comment>
<dbReference type="SMART" id="SM00228">
    <property type="entry name" value="PDZ"/>
    <property type="match status" value="1"/>
</dbReference>
<dbReference type="InterPro" id="IPR001478">
    <property type="entry name" value="PDZ"/>
</dbReference>
<dbReference type="EMBL" id="RCVZ01000003">
    <property type="protein sequence ID" value="RLQ96748.1"/>
    <property type="molecule type" value="Genomic_DNA"/>
</dbReference>
<evidence type="ECO:0000256" key="3">
    <source>
        <dbReference type="ARBA" id="ARBA00022801"/>
    </source>
</evidence>
<dbReference type="GO" id="GO:0006508">
    <property type="term" value="P:proteolysis"/>
    <property type="evidence" value="ECO:0007669"/>
    <property type="project" value="UniProtKB-KW"/>
</dbReference>
<dbReference type="CDD" id="cd06782">
    <property type="entry name" value="cpPDZ_CPP-like"/>
    <property type="match status" value="1"/>
</dbReference>
<dbReference type="Pfam" id="PF00595">
    <property type="entry name" value="PDZ"/>
    <property type="match status" value="1"/>
</dbReference>
<keyword evidence="3 7" id="KW-0378">Hydrolase</keyword>
<gene>
    <name evidence="9" type="ORF">D9X91_06505</name>
</gene>
<keyword evidence="4 7" id="KW-0720">Serine protease</keyword>
<evidence type="ECO:0000256" key="7">
    <source>
        <dbReference type="RuleBase" id="RU004404"/>
    </source>
</evidence>
<dbReference type="CDD" id="cd07560">
    <property type="entry name" value="Peptidase_S41_CPP"/>
    <property type="match status" value="1"/>
</dbReference>
<dbReference type="Pfam" id="PF01471">
    <property type="entry name" value="PG_binding_1"/>
    <property type="match status" value="1"/>
</dbReference>
<dbReference type="GO" id="GO:0007165">
    <property type="term" value="P:signal transduction"/>
    <property type="evidence" value="ECO:0007669"/>
    <property type="project" value="TreeGrafter"/>
</dbReference>
<dbReference type="InterPro" id="IPR036034">
    <property type="entry name" value="PDZ_sf"/>
</dbReference>
<evidence type="ECO:0000259" key="8">
    <source>
        <dbReference type="PROSITE" id="PS50106"/>
    </source>
</evidence>
<evidence type="ECO:0000256" key="6">
    <source>
        <dbReference type="ARBA" id="ARBA00066637"/>
    </source>
</evidence>
<keyword evidence="2 7" id="KW-0645">Protease</keyword>
<dbReference type="FunFam" id="2.30.42.10:FF:000063">
    <property type="entry name" value="Peptidase, S41 family"/>
    <property type="match status" value="1"/>
</dbReference>
<reference evidence="9 10" key="1">
    <citation type="submission" date="2018-10" db="EMBL/GenBank/DDBJ databases">
        <title>Falsibacillus sp. genome draft.</title>
        <authorList>
            <person name="Shi S."/>
        </authorList>
    </citation>
    <scope>NUCLEOTIDE SEQUENCE [LARGE SCALE GENOMIC DNA]</scope>
    <source>
        <strain evidence="9 10">GY 10110</strain>
    </source>
</reference>
<dbReference type="GO" id="GO:0030288">
    <property type="term" value="C:outer membrane-bounded periplasmic space"/>
    <property type="evidence" value="ECO:0007669"/>
    <property type="project" value="TreeGrafter"/>
</dbReference>
<dbReference type="Gene3D" id="2.30.42.10">
    <property type="match status" value="1"/>
</dbReference>
<dbReference type="GO" id="GO:0004252">
    <property type="term" value="F:serine-type endopeptidase activity"/>
    <property type="evidence" value="ECO:0007669"/>
    <property type="project" value="UniProtKB-EC"/>
</dbReference>
<comment type="caution">
    <text evidence="9">The sequence shown here is derived from an EMBL/GenBank/DDBJ whole genome shotgun (WGS) entry which is preliminary data.</text>
</comment>
<dbReference type="Pfam" id="PF03572">
    <property type="entry name" value="Peptidase_S41"/>
    <property type="match status" value="1"/>
</dbReference>
<dbReference type="SMART" id="SM00245">
    <property type="entry name" value="TSPc"/>
    <property type="match status" value="1"/>
</dbReference>
<dbReference type="InterPro" id="IPR004447">
    <property type="entry name" value="Peptidase_S41A"/>
</dbReference>
<feature type="domain" description="PDZ" evidence="8">
    <location>
        <begin position="106"/>
        <end position="174"/>
    </location>
</feature>
<dbReference type="PROSITE" id="PS50106">
    <property type="entry name" value="PDZ"/>
    <property type="match status" value="1"/>
</dbReference>
<name>A0A3L7K104_9BACI</name>
<dbReference type="FunFam" id="3.30.750.44:FF:000001">
    <property type="entry name" value="S41 family peptidase"/>
    <property type="match status" value="1"/>
</dbReference>
<dbReference type="AlphaFoldDB" id="A0A3L7K104"/>
<keyword evidence="10" id="KW-1185">Reference proteome</keyword>
<sequence length="487" mass="53293">MNRKWLVLTMIVCLLIGAGGAYGGLKWAGYEKAGPPNTAEKKQSGVNEGGAHPSTAEWAKVEKAYNLIMDRYVQAVNPDQLMEGAIQGMIDTLKDPYSVYMDAKTAAQFNDSLSSSFEGIGAEITVEDGKLLIMSPFKNSPAEKAGLKPKDQIIKVNGESVEGLDLYEATSKIRGKKGTSVSLEVVRSGLAQPLKVEVKREEIPVETVHSNLKKEAGKSIGYIDITSFSEHTAEDFIASLKNLEKKKIHGLIIDVRGNPGGLLSSVEAILKQFVTDTKPYVQIEQRNGEKLRYFSTLKKSKPYPIVVLVDKGSASASEILAGALKEAEGYTLVGEKTFGKGTVQQAVSMGDGSNIKLTMFKWLTPNGNWIHHKGIEPNITVRQPSYFSTHPLEVEDALKPDTNGEQVKNAQEMLQGLGYGPGRIDGYYSEQTEKAVSAFQLRNHLEETGIIDQKTADLLQKKITEAMKDDDNDIQMQAALKIITTPR</sequence>
<accession>A0A3L7K104</accession>
<dbReference type="Gene3D" id="3.90.226.10">
    <property type="entry name" value="2-enoyl-CoA Hydratase, Chain A, domain 1"/>
    <property type="match status" value="1"/>
</dbReference>
<dbReference type="OrthoDB" id="9812068at2"/>
<dbReference type="InterPro" id="IPR002477">
    <property type="entry name" value="Peptidoglycan-bd-like"/>
</dbReference>
<dbReference type="InterPro" id="IPR005151">
    <property type="entry name" value="Tail-specific_protease"/>
</dbReference>
<organism evidence="9 10">
    <name type="scientific">Falsibacillus albus</name>
    <dbReference type="NCBI Taxonomy" id="2478915"/>
    <lineage>
        <taxon>Bacteria</taxon>
        <taxon>Bacillati</taxon>
        <taxon>Bacillota</taxon>
        <taxon>Bacilli</taxon>
        <taxon>Bacillales</taxon>
        <taxon>Bacillaceae</taxon>
        <taxon>Falsibacillus</taxon>
    </lineage>
</organism>
<dbReference type="NCBIfam" id="TIGR00225">
    <property type="entry name" value="prc"/>
    <property type="match status" value="1"/>
</dbReference>
<evidence type="ECO:0000313" key="9">
    <source>
        <dbReference type="EMBL" id="RLQ96748.1"/>
    </source>
</evidence>
<dbReference type="PANTHER" id="PTHR32060:SF29">
    <property type="entry name" value="CARBOXY-TERMINAL PROCESSING PROTEASE CTPB"/>
    <property type="match status" value="1"/>
</dbReference>